<keyword evidence="7" id="KW-1185">Reference proteome</keyword>
<evidence type="ECO:0000313" key="6">
    <source>
        <dbReference type="EMBL" id="SFQ43309.1"/>
    </source>
</evidence>
<dbReference type="Pfam" id="PF16925">
    <property type="entry name" value="TetR_C_13"/>
    <property type="match status" value="1"/>
</dbReference>
<gene>
    <name evidence="6" type="ORF">SAMN04515674_118121</name>
</gene>
<accession>A0A1I5YGH0</accession>
<dbReference type="STRING" id="1079859.SAMN04515674_118121"/>
<dbReference type="InterPro" id="IPR036271">
    <property type="entry name" value="Tet_transcr_reg_TetR-rel_C_sf"/>
</dbReference>
<dbReference type="InterPro" id="IPR009057">
    <property type="entry name" value="Homeodomain-like_sf"/>
</dbReference>
<protein>
    <submittedName>
        <fullName evidence="6">DNA-binding transcriptional regulator, AcrR family</fullName>
    </submittedName>
</protein>
<evidence type="ECO:0000256" key="3">
    <source>
        <dbReference type="ARBA" id="ARBA00023163"/>
    </source>
</evidence>
<dbReference type="InterPro" id="IPR001647">
    <property type="entry name" value="HTH_TetR"/>
</dbReference>
<dbReference type="Pfam" id="PF00440">
    <property type="entry name" value="TetR_N"/>
    <property type="match status" value="1"/>
</dbReference>
<evidence type="ECO:0000256" key="2">
    <source>
        <dbReference type="ARBA" id="ARBA00023125"/>
    </source>
</evidence>
<dbReference type="GO" id="GO:0003677">
    <property type="term" value="F:DNA binding"/>
    <property type="evidence" value="ECO:0007669"/>
    <property type="project" value="UniProtKB-UniRule"/>
</dbReference>
<dbReference type="InterPro" id="IPR011075">
    <property type="entry name" value="TetR_C"/>
</dbReference>
<dbReference type="SUPFAM" id="SSF46689">
    <property type="entry name" value="Homeodomain-like"/>
    <property type="match status" value="1"/>
</dbReference>
<keyword evidence="3" id="KW-0804">Transcription</keyword>
<dbReference type="PROSITE" id="PS50977">
    <property type="entry name" value="HTH_TETR_2"/>
    <property type="match status" value="1"/>
</dbReference>
<feature type="DNA-binding region" description="H-T-H motif" evidence="4">
    <location>
        <begin position="31"/>
        <end position="50"/>
    </location>
</feature>
<evidence type="ECO:0000256" key="1">
    <source>
        <dbReference type="ARBA" id="ARBA00023015"/>
    </source>
</evidence>
<dbReference type="EMBL" id="FOXH01000018">
    <property type="protein sequence ID" value="SFQ43309.1"/>
    <property type="molecule type" value="Genomic_DNA"/>
</dbReference>
<name>A0A1I5YGH0_9BACT</name>
<keyword evidence="2 4" id="KW-0238">DNA-binding</keyword>
<feature type="domain" description="HTH tetR-type" evidence="5">
    <location>
        <begin position="8"/>
        <end position="68"/>
    </location>
</feature>
<dbReference type="AlphaFoldDB" id="A0A1I5YGH0"/>
<organism evidence="6 7">
    <name type="scientific">Pseudarcicella hirudinis</name>
    <dbReference type="NCBI Taxonomy" id="1079859"/>
    <lineage>
        <taxon>Bacteria</taxon>
        <taxon>Pseudomonadati</taxon>
        <taxon>Bacteroidota</taxon>
        <taxon>Cytophagia</taxon>
        <taxon>Cytophagales</taxon>
        <taxon>Flectobacillaceae</taxon>
        <taxon>Pseudarcicella</taxon>
    </lineage>
</organism>
<sequence>MKFVPRSEKTRQFIIETTAKIFNMKGYAGTSMSDLTEATKLTKGSIYGNFQNKDEVALAVFNYNSEKRAEIIIGKLAGESTSTAKLIAFANLFGSAENTVFPEGGCPLLNTAVEADDTHEPLRIRVAEEFQGLQELISSVIKTGIEKGEFKKDTEPVKTAFSIIAMIEGGILLSRAFKNNFHLDVIVESVKELIKKISN</sequence>
<evidence type="ECO:0000259" key="5">
    <source>
        <dbReference type="PROSITE" id="PS50977"/>
    </source>
</evidence>
<dbReference type="Proteomes" id="UP000199306">
    <property type="component" value="Unassembled WGS sequence"/>
</dbReference>
<evidence type="ECO:0000313" key="7">
    <source>
        <dbReference type="Proteomes" id="UP000199306"/>
    </source>
</evidence>
<dbReference type="RefSeq" id="WP_092019477.1">
    <property type="nucleotide sequence ID" value="NZ_FOXH01000018.1"/>
</dbReference>
<proteinExistence type="predicted"/>
<dbReference type="PANTHER" id="PTHR47506:SF3">
    <property type="entry name" value="HTH-TYPE TRANSCRIPTIONAL REGULATOR LMRA"/>
    <property type="match status" value="1"/>
</dbReference>
<reference evidence="6 7" key="1">
    <citation type="submission" date="2016-10" db="EMBL/GenBank/DDBJ databases">
        <authorList>
            <person name="de Groot N.N."/>
        </authorList>
    </citation>
    <scope>NUCLEOTIDE SEQUENCE [LARGE SCALE GENOMIC DNA]</scope>
    <source>
        <strain evidence="7">E92,LMG 26720,CCM 7988</strain>
    </source>
</reference>
<evidence type="ECO:0000256" key="4">
    <source>
        <dbReference type="PROSITE-ProRule" id="PRU00335"/>
    </source>
</evidence>
<dbReference type="SUPFAM" id="SSF48498">
    <property type="entry name" value="Tetracyclin repressor-like, C-terminal domain"/>
    <property type="match status" value="1"/>
</dbReference>
<keyword evidence="1" id="KW-0805">Transcription regulation</keyword>
<dbReference type="PRINTS" id="PR00455">
    <property type="entry name" value="HTHTETR"/>
</dbReference>
<dbReference type="Gene3D" id="1.10.357.10">
    <property type="entry name" value="Tetracycline Repressor, domain 2"/>
    <property type="match status" value="1"/>
</dbReference>
<dbReference type="OrthoDB" id="9798857at2"/>
<dbReference type="PANTHER" id="PTHR47506">
    <property type="entry name" value="TRANSCRIPTIONAL REGULATORY PROTEIN"/>
    <property type="match status" value="1"/>
</dbReference>